<proteinExistence type="predicted"/>
<evidence type="ECO:0000313" key="3">
    <source>
        <dbReference type="Proteomes" id="UP000011300"/>
    </source>
</evidence>
<gene>
    <name evidence="2" type="ORF">CRV163</name>
</gene>
<dbReference type="GeneID" id="4363416"/>
<reference evidence="2 3" key="1">
    <citation type="journal article" date="2006" name="J. Virol.">
        <title>Genome of crocodilepox virus.</title>
        <authorList>
            <person name="Afonso C.L."/>
            <person name="Tulman E.R."/>
            <person name="Delhon G."/>
            <person name="Lu Z."/>
            <person name="Viljoen G.J."/>
            <person name="Wallace D.B."/>
            <person name="Kutish G.F."/>
            <person name="Rock D.L."/>
        </authorList>
    </citation>
    <scope>NUCLEOTIDE SEQUENCE [LARGE SCALE GENOMIC DNA]</scope>
    <source>
        <strain evidence="3">Isolate Crocodylus niloticus/Zimbabwe/Ume/2001</strain>
    </source>
</reference>
<feature type="compositionally biased region" description="Basic and acidic residues" evidence="1">
    <location>
        <begin position="133"/>
        <end position="150"/>
    </location>
</feature>
<organism evidence="2 3">
    <name type="scientific">Nile crocodilepox virus (isolate Crocodylus niloticus/Zimbabwe/Ume/2001)</name>
    <name type="common">CRV</name>
    <dbReference type="NCBI Taxonomy" id="1289473"/>
    <lineage>
        <taxon>Viruses</taxon>
        <taxon>Varidnaviria</taxon>
        <taxon>Bamfordvirae</taxon>
        <taxon>Nucleocytoviricota</taxon>
        <taxon>Pokkesviricetes</taxon>
        <taxon>Chitovirales</taxon>
        <taxon>Poxviridae</taxon>
        <taxon>Chordopoxvirinae</taxon>
        <taxon>Crocodylidpoxvirus</taxon>
        <taxon>Crocodylidpoxvirus nilecrocodilepox</taxon>
        <taxon>Nile crocodilepox virus</taxon>
    </lineage>
</organism>
<accession>Q06ZY8</accession>
<organismHost>
    <name type="scientific">Crocodylus niloticus</name>
    <name type="common">Nile crocodile</name>
    <name type="synonym">African crocodile</name>
    <dbReference type="NCBI Taxonomy" id="8501"/>
</organismHost>
<feature type="region of interest" description="Disordered" evidence="1">
    <location>
        <begin position="246"/>
        <end position="267"/>
    </location>
</feature>
<keyword evidence="3" id="KW-1185">Reference proteome</keyword>
<evidence type="ECO:0000256" key="1">
    <source>
        <dbReference type="SAM" id="MobiDB-lite"/>
    </source>
</evidence>
<name>Q06ZY8_CPRVZ</name>
<organismHost>
    <name type="scientific">Crocodylus porosus</name>
    <name type="common">Saltwater crocodile</name>
    <name type="synonym">Estuarine crocodile</name>
    <dbReference type="NCBI Taxonomy" id="8502"/>
</organismHost>
<feature type="compositionally biased region" description="Basic residues" evidence="1">
    <location>
        <begin position="447"/>
        <end position="458"/>
    </location>
</feature>
<feature type="region of interest" description="Disordered" evidence="1">
    <location>
        <begin position="324"/>
        <end position="344"/>
    </location>
</feature>
<feature type="compositionally biased region" description="Polar residues" evidence="1">
    <location>
        <begin position="174"/>
        <end position="185"/>
    </location>
</feature>
<protein>
    <submittedName>
        <fullName evidence="2">Uncharacterized protein</fullName>
    </submittedName>
</protein>
<dbReference type="EMBL" id="DQ356948">
    <property type="protein sequence ID" value="ABJ09054.1"/>
    <property type="molecule type" value="Genomic_DNA"/>
</dbReference>
<organismHost>
    <name type="scientific">Crocodylus johnstoni</name>
    <name type="common">Australian freshwater crocodile</name>
    <dbReference type="NCBI Taxonomy" id="184234"/>
</organismHost>
<dbReference type="KEGG" id="vg:4363416"/>
<dbReference type="RefSeq" id="YP_784353.1">
    <property type="nucleotide sequence ID" value="NC_008030.1"/>
</dbReference>
<sequence>MLSAAVACLALVLTLLLIYRSLWNVVARLLFGRRAVRARPFLLASCRKTAVDADRETPGDSSSCSVENDRRGPGPGDDGGASSCPRITESDDDTRRDESPLPSVVCTPRRGSLPALDERRSAISRRRSNSGDARFRGRARERNDRNDWRSRSRSRSPSHGGCYKRRLFADSPKNKNTSDSGTVKLSNGSSGPSNGFGEVTWPAASGGAWPSYKICLLGNVNLVNGRTESCVLPLPLPNTEGPFDASDVAHQNGPAPGSPCARLDPPRRRNWSDIDATRFASAGTEAPCFDGAGVGDELSDGDFSADSLDDAVLDVQLMSLAVTRPSSPFSPEQSRPDSPLSRSLQKACSDVEDLRNHFMEMIDCLLREDVRVTVPYVEDATSNATCSVLLTESVEETVELRTPDGRDRVSSVDASTETMPLPLNGRSSTGLELGARPKERSADRRCVGLRRPSRRKRERPGDRASRTLRIRRSNIWV</sequence>
<feature type="compositionally biased region" description="Basic and acidic residues" evidence="1">
    <location>
        <begin position="435"/>
        <end position="446"/>
    </location>
</feature>
<evidence type="ECO:0000313" key="2">
    <source>
        <dbReference type="EMBL" id="ABJ09054.1"/>
    </source>
</evidence>
<dbReference type="Proteomes" id="UP000011300">
    <property type="component" value="Segment"/>
</dbReference>
<feature type="region of interest" description="Disordered" evidence="1">
    <location>
        <begin position="402"/>
        <end position="465"/>
    </location>
</feature>
<feature type="compositionally biased region" description="Polar residues" evidence="1">
    <location>
        <begin position="324"/>
        <end position="333"/>
    </location>
</feature>
<feature type="compositionally biased region" description="Basic residues" evidence="1">
    <location>
        <begin position="151"/>
        <end position="166"/>
    </location>
</feature>
<feature type="region of interest" description="Disordered" evidence="1">
    <location>
        <begin position="52"/>
        <end position="194"/>
    </location>
</feature>